<accession>A0ABR9ZXM0</accession>
<comment type="caution">
    <text evidence="4">The sequence shown here is derived from an EMBL/GenBank/DDBJ whole genome shotgun (WGS) entry which is preliminary data.</text>
</comment>
<keyword evidence="5" id="KW-1185">Reference proteome</keyword>
<comment type="similarity">
    <text evidence="3">Belongs to the metallo-dependent hydrolases superfamily. Phosphotriesterase family.</text>
</comment>
<sequence>MSIYGVQGIISPENLGKTYFHEHLYLDLSRIKGDPDTHYNAVELIIDEMKNLKKLGISTIVEMTNHGMGRNLNQVMRVSLESGMQVIMSTGFYKEPFLPDVVSKSTISELVKQLTHEITTGIEGTSVRAQVIGEIGTSKDVMTPLEAKVFEIAARTHIETGAPIATHTTLGTCGVEQLDFLSGFGVDLSKVVIGHVDLNCEKNYHLKMADKGAVLAFDTIGKLNYGSDEIRAKHIAHLIERGHIDQIVLSQDMTRKSHLKANGGIGYGHLIEVFIPLLLAEGVGNEEIRKMLEENPKRILRRKE</sequence>
<dbReference type="SUPFAM" id="SSF51556">
    <property type="entry name" value="Metallo-dependent hydrolases"/>
    <property type="match status" value="1"/>
</dbReference>
<evidence type="ECO:0000256" key="2">
    <source>
        <dbReference type="ARBA" id="ARBA00022801"/>
    </source>
</evidence>
<proteinExistence type="inferred from homology"/>
<gene>
    <name evidence="4" type="ORF">ISU02_19085</name>
</gene>
<evidence type="ECO:0000313" key="5">
    <source>
        <dbReference type="Proteomes" id="UP000614200"/>
    </source>
</evidence>
<protein>
    <submittedName>
        <fullName evidence="4">Phosphotriesterase-related protein</fullName>
    </submittedName>
</protein>
<dbReference type="PANTHER" id="PTHR10819">
    <property type="entry name" value="PHOSPHOTRIESTERASE-RELATED"/>
    <property type="match status" value="1"/>
</dbReference>
<evidence type="ECO:0000256" key="3">
    <source>
        <dbReference type="PROSITE-ProRule" id="PRU00679"/>
    </source>
</evidence>
<dbReference type="InterPro" id="IPR001559">
    <property type="entry name" value="Phosphotriesterase"/>
</dbReference>
<dbReference type="RefSeq" id="WP_194703453.1">
    <property type="nucleotide sequence ID" value="NZ_JADKNH010000014.1"/>
</dbReference>
<organism evidence="4 5">
    <name type="scientific">Fusibacter ferrireducens</name>
    <dbReference type="NCBI Taxonomy" id="2785058"/>
    <lineage>
        <taxon>Bacteria</taxon>
        <taxon>Bacillati</taxon>
        <taxon>Bacillota</taxon>
        <taxon>Clostridia</taxon>
        <taxon>Eubacteriales</taxon>
        <taxon>Eubacteriales Family XII. Incertae Sedis</taxon>
        <taxon>Fusibacter</taxon>
    </lineage>
</organism>
<dbReference type="PIRSF" id="PIRSF016839">
    <property type="entry name" value="PhP"/>
    <property type="match status" value="1"/>
</dbReference>
<dbReference type="InterPro" id="IPR032466">
    <property type="entry name" value="Metal_Hydrolase"/>
</dbReference>
<name>A0ABR9ZXM0_9FIRM</name>
<dbReference type="CDD" id="cd00530">
    <property type="entry name" value="PTE"/>
    <property type="match status" value="1"/>
</dbReference>
<comment type="caution">
    <text evidence="3">Lacks conserved residue(s) required for the propagation of feature annotation.</text>
</comment>
<dbReference type="EMBL" id="JADKNH010000014">
    <property type="protein sequence ID" value="MBF4695210.1"/>
    <property type="molecule type" value="Genomic_DNA"/>
</dbReference>
<keyword evidence="2" id="KW-0378">Hydrolase</keyword>
<dbReference type="PROSITE" id="PS51347">
    <property type="entry name" value="PHOSPHOTRIESTERASE_2"/>
    <property type="match status" value="1"/>
</dbReference>
<keyword evidence="1" id="KW-0479">Metal-binding</keyword>
<evidence type="ECO:0000313" key="4">
    <source>
        <dbReference type="EMBL" id="MBF4695210.1"/>
    </source>
</evidence>
<dbReference type="Pfam" id="PF02126">
    <property type="entry name" value="PTE"/>
    <property type="match status" value="1"/>
</dbReference>
<evidence type="ECO:0000256" key="1">
    <source>
        <dbReference type="ARBA" id="ARBA00022723"/>
    </source>
</evidence>
<dbReference type="Gene3D" id="3.20.20.140">
    <property type="entry name" value="Metal-dependent hydrolases"/>
    <property type="match status" value="1"/>
</dbReference>
<reference evidence="4 5" key="1">
    <citation type="submission" date="2020-11" db="EMBL/GenBank/DDBJ databases">
        <title>Fusibacter basophilias sp. nov.</title>
        <authorList>
            <person name="Qiu D."/>
        </authorList>
    </citation>
    <scope>NUCLEOTIDE SEQUENCE [LARGE SCALE GENOMIC DNA]</scope>
    <source>
        <strain evidence="4 5">Q10-2</strain>
    </source>
</reference>
<dbReference type="PANTHER" id="PTHR10819:SF3">
    <property type="entry name" value="PHOSPHOTRIESTERASE-RELATED PROTEIN"/>
    <property type="match status" value="1"/>
</dbReference>
<dbReference type="Proteomes" id="UP000614200">
    <property type="component" value="Unassembled WGS sequence"/>
</dbReference>